<feature type="domain" description="GH16" evidence="18">
    <location>
        <begin position="60"/>
        <end position="274"/>
    </location>
</feature>
<feature type="compositionally biased region" description="Low complexity" evidence="16">
    <location>
        <begin position="389"/>
        <end position="398"/>
    </location>
</feature>
<feature type="chain" id="PRO_5009133797" description="Crh-like protein" evidence="17">
    <location>
        <begin position="20"/>
        <end position="443"/>
    </location>
</feature>
<evidence type="ECO:0000256" key="2">
    <source>
        <dbReference type="ARBA" id="ARBA00004589"/>
    </source>
</evidence>
<evidence type="ECO:0000256" key="1">
    <source>
        <dbReference type="ARBA" id="ARBA00000822"/>
    </source>
</evidence>
<evidence type="ECO:0000256" key="14">
    <source>
        <dbReference type="PIRNR" id="PIRNR037299"/>
    </source>
</evidence>
<accession>A0A1E3PBH2</accession>
<evidence type="ECO:0000256" key="12">
    <source>
        <dbReference type="ARBA" id="ARBA00023316"/>
    </source>
</evidence>
<evidence type="ECO:0000256" key="15">
    <source>
        <dbReference type="PIRSR" id="PIRSR037299-1"/>
    </source>
</evidence>
<keyword evidence="5" id="KW-0808">Transferase</keyword>
<dbReference type="CDD" id="cd02183">
    <property type="entry name" value="GH16_fungal_CRH1_transglycosylase"/>
    <property type="match status" value="1"/>
</dbReference>
<dbReference type="InterPro" id="IPR050546">
    <property type="entry name" value="Glycosyl_Hydrlase_16"/>
</dbReference>
<keyword evidence="12" id="KW-0961">Cell wall biogenesis/degradation</keyword>
<feature type="active site" description="Proton donor" evidence="15">
    <location>
        <position position="164"/>
    </location>
</feature>
<keyword evidence="11" id="KW-0326">Glycosidase</keyword>
<reference evidence="19 20" key="1">
    <citation type="journal article" date="2016" name="Proc. Natl. Acad. Sci. U.S.A.">
        <title>Comparative genomics of biotechnologically important yeasts.</title>
        <authorList>
            <person name="Riley R."/>
            <person name="Haridas S."/>
            <person name="Wolfe K.H."/>
            <person name="Lopes M.R."/>
            <person name="Hittinger C.T."/>
            <person name="Goeker M."/>
            <person name="Salamov A.A."/>
            <person name="Wisecaver J.H."/>
            <person name="Long T.M."/>
            <person name="Calvey C.H."/>
            <person name="Aerts A.L."/>
            <person name="Barry K.W."/>
            <person name="Choi C."/>
            <person name="Clum A."/>
            <person name="Coughlan A.Y."/>
            <person name="Deshpande S."/>
            <person name="Douglass A.P."/>
            <person name="Hanson S.J."/>
            <person name="Klenk H.-P."/>
            <person name="LaButti K.M."/>
            <person name="Lapidus A."/>
            <person name="Lindquist E.A."/>
            <person name="Lipzen A.M."/>
            <person name="Meier-Kolthoff J.P."/>
            <person name="Ohm R.A."/>
            <person name="Otillar R.P."/>
            <person name="Pangilinan J.L."/>
            <person name="Peng Y."/>
            <person name="Rokas A."/>
            <person name="Rosa C.A."/>
            <person name="Scheuner C."/>
            <person name="Sibirny A.A."/>
            <person name="Slot J.C."/>
            <person name="Stielow J.B."/>
            <person name="Sun H."/>
            <person name="Kurtzman C.P."/>
            <person name="Blackwell M."/>
            <person name="Grigoriev I.V."/>
            <person name="Jeffries T.W."/>
        </authorList>
    </citation>
    <scope>NUCLEOTIDE SEQUENCE [LARGE SCALE GENOMIC DNA]</scope>
    <source>
        <strain evidence="20">ATCC 58044 / CBS 1984 / NCYC 433 / NRRL Y-366-8</strain>
    </source>
</reference>
<dbReference type="GeneID" id="30203361"/>
<dbReference type="AlphaFoldDB" id="A0A1E3PBH2"/>
<evidence type="ECO:0000256" key="9">
    <source>
        <dbReference type="ARBA" id="ARBA00023180"/>
    </source>
</evidence>
<evidence type="ECO:0000313" key="20">
    <source>
        <dbReference type="Proteomes" id="UP000094112"/>
    </source>
</evidence>
<sequence>MHLSNRFILTLSVITYVSAAGILCNSSSSCPEDLPCCSQYGECGVGSYCLGGCHPVFSYSIDSCMPMPVCKNLTTSFSDIDDLINQEDYLGDASDGDWIYNGYIDKFDDSLLLAMPNQSSGTVLSSTHYVWYGKISAHLKTSHLQGVITAFILFSNAQDEIDYEFIGSELDLVESNYYYQAVLNYTNVKNTTVSNTYENFHTYEIDWTPEELTWSIDGNAFRTLKKADTYNESTESYHYPQTPSRVQISLWPGGDSKNKIGTVAWAGGAIDWNSDDIKDNGYYYMLLKNISVECYVPPSSIHIEGDQSYVFNNSKSFDQDDIIITDEDTVLGSKKATGLDPDEGKESSSASSSSSSSTDQSTKTKSSSGGKSTGSSENTTKKDGGDKGGSSSTSAATGFVQFGESTSASGGKDASSSNGGIMSLPENSIISIVVSFLMFFTAL</sequence>
<dbReference type="GO" id="GO:0009277">
    <property type="term" value="C:fungal-type cell wall"/>
    <property type="evidence" value="ECO:0007669"/>
    <property type="project" value="UniProtKB-ARBA"/>
</dbReference>
<dbReference type="PANTHER" id="PTHR10963:SF22">
    <property type="entry name" value="GLYCOSIDASE CRH2-RELATED"/>
    <property type="match status" value="1"/>
</dbReference>
<evidence type="ECO:0000259" key="18">
    <source>
        <dbReference type="PROSITE" id="PS51762"/>
    </source>
</evidence>
<name>A0A1E3PBH2_WICAA</name>
<gene>
    <name evidence="19" type="ORF">WICANDRAFT_87537</name>
</gene>
<keyword evidence="6 17" id="KW-0732">Signal</keyword>
<keyword evidence="9" id="KW-0325">Glycoprotein</keyword>
<dbReference type="Proteomes" id="UP000094112">
    <property type="component" value="Unassembled WGS sequence"/>
</dbReference>
<keyword evidence="10" id="KW-0449">Lipoprotein</keyword>
<keyword evidence="3" id="KW-0336">GPI-anchor</keyword>
<comment type="subcellular location">
    <subcellularLocation>
        <location evidence="2">Membrane</location>
        <topology evidence="2">Lipid-anchor</topology>
        <topology evidence="2">GPI-anchor</topology>
    </subcellularLocation>
</comment>
<keyword evidence="4" id="KW-0328">Glycosyltransferase</keyword>
<dbReference type="PANTHER" id="PTHR10963">
    <property type="entry name" value="GLYCOSYL HYDROLASE-RELATED"/>
    <property type="match status" value="1"/>
</dbReference>
<keyword evidence="7 14" id="KW-0378">Hydrolase</keyword>
<evidence type="ECO:0000256" key="11">
    <source>
        <dbReference type="ARBA" id="ARBA00023295"/>
    </source>
</evidence>
<evidence type="ECO:0000256" key="10">
    <source>
        <dbReference type="ARBA" id="ARBA00023288"/>
    </source>
</evidence>
<dbReference type="GO" id="GO:0005975">
    <property type="term" value="P:carbohydrate metabolic process"/>
    <property type="evidence" value="ECO:0007669"/>
    <property type="project" value="InterPro"/>
</dbReference>
<dbReference type="EMBL" id="KV454208">
    <property type="protein sequence ID" value="ODQ62237.1"/>
    <property type="molecule type" value="Genomic_DNA"/>
</dbReference>
<comment type="catalytic activity">
    <reaction evidence="1">
        <text>Random endo-hydrolysis of N-acetyl-beta-D-glucosaminide (1-&gt;4)-beta-linkages in chitin and chitodextrins.</text>
        <dbReference type="EC" id="3.2.1.14"/>
    </reaction>
</comment>
<feature type="compositionally biased region" description="Polar residues" evidence="16">
    <location>
        <begin position="403"/>
        <end position="423"/>
    </location>
</feature>
<dbReference type="InterPro" id="IPR000757">
    <property type="entry name" value="Beta-glucanase-like"/>
</dbReference>
<evidence type="ECO:0000256" key="17">
    <source>
        <dbReference type="SAM" id="SignalP"/>
    </source>
</evidence>
<dbReference type="PIRSF" id="PIRSF037299">
    <property type="entry name" value="Glycosidase_CRH1_prd"/>
    <property type="match status" value="1"/>
</dbReference>
<protein>
    <recommendedName>
        <fullName evidence="14">Crh-like protein</fullName>
        <ecNumber evidence="14">3.2.-.-</ecNumber>
    </recommendedName>
</protein>
<evidence type="ECO:0000256" key="16">
    <source>
        <dbReference type="SAM" id="MobiDB-lite"/>
    </source>
</evidence>
<evidence type="ECO:0000256" key="8">
    <source>
        <dbReference type="ARBA" id="ARBA00023136"/>
    </source>
</evidence>
<evidence type="ECO:0000256" key="6">
    <source>
        <dbReference type="ARBA" id="ARBA00022729"/>
    </source>
</evidence>
<dbReference type="CDD" id="cd06923">
    <property type="entry name" value="ChtBD1_GH16"/>
    <property type="match status" value="1"/>
</dbReference>
<feature type="active site" description="Nucleophile" evidence="15">
    <location>
        <position position="160"/>
    </location>
</feature>
<dbReference type="EC" id="3.2.-.-" evidence="14"/>
<evidence type="ECO:0000256" key="3">
    <source>
        <dbReference type="ARBA" id="ARBA00022622"/>
    </source>
</evidence>
<dbReference type="InterPro" id="IPR013320">
    <property type="entry name" value="ConA-like_dom_sf"/>
</dbReference>
<dbReference type="PROSITE" id="PS51257">
    <property type="entry name" value="PROKAR_LIPOPROTEIN"/>
    <property type="match status" value="1"/>
</dbReference>
<evidence type="ECO:0000256" key="5">
    <source>
        <dbReference type="ARBA" id="ARBA00022679"/>
    </source>
</evidence>
<dbReference type="GO" id="GO:0008843">
    <property type="term" value="F:endochitinase activity"/>
    <property type="evidence" value="ECO:0007669"/>
    <property type="project" value="UniProtKB-EC"/>
</dbReference>
<dbReference type="Gene3D" id="2.60.120.200">
    <property type="match status" value="1"/>
</dbReference>
<dbReference type="Pfam" id="PF00722">
    <property type="entry name" value="Glyco_hydro_16"/>
    <property type="match status" value="1"/>
</dbReference>
<keyword evidence="20" id="KW-1185">Reference proteome</keyword>
<feature type="signal peptide" evidence="17">
    <location>
        <begin position="1"/>
        <end position="19"/>
    </location>
</feature>
<dbReference type="OrthoDB" id="4781at2759"/>
<dbReference type="GO" id="GO:0031505">
    <property type="term" value="P:fungal-type cell wall organization"/>
    <property type="evidence" value="ECO:0007669"/>
    <property type="project" value="TreeGrafter"/>
</dbReference>
<dbReference type="GO" id="GO:0098552">
    <property type="term" value="C:side of membrane"/>
    <property type="evidence" value="ECO:0007669"/>
    <property type="project" value="UniProtKB-KW"/>
</dbReference>
<evidence type="ECO:0000313" key="19">
    <source>
        <dbReference type="EMBL" id="ODQ62237.1"/>
    </source>
</evidence>
<evidence type="ECO:0000256" key="7">
    <source>
        <dbReference type="ARBA" id="ARBA00022801"/>
    </source>
</evidence>
<dbReference type="GO" id="GO:0016757">
    <property type="term" value="F:glycosyltransferase activity"/>
    <property type="evidence" value="ECO:0007669"/>
    <property type="project" value="UniProtKB-KW"/>
</dbReference>
<proteinExistence type="inferred from homology"/>
<organism evidence="19 20">
    <name type="scientific">Wickerhamomyces anomalus (strain ATCC 58044 / CBS 1984 / NCYC 433 / NRRL Y-366-8)</name>
    <name type="common">Yeast</name>
    <name type="synonym">Hansenula anomala</name>
    <dbReference type="NCBI Taxonomy" id="683960"/>
    <lineage>
        <taxon>Eukaryota</taxon>
        <taxon>Fungi</taxon>
        <taxon>Dikarya</taxon>
        <taxon>Ascomycota</taxon>
        <taxon>Saccharomycotina</taxon>
        <taxon>Saccharomycetes</taxon>
        <taxon>Phaffomycetales</taxon>
        <taxon>Wickerhamomycetaceae</taxon>
        <taxon>Wickerhamomyces</taxon>
    </lineage>
</organism>
<comment type="similarity">
    <text evidence="13">Belongs to the glycosyl hydrolase 16 family. CRH1 subfamily.</text>
</comment>
<feature type="region of interest" description="Disordered" evidence="16">
    <location>
        <begin position="333"/>
        <end position="423"/>
    </location>
</feature>
<dbReference type="PROSITE" id="PS51762">
    <property type="entry name" value="GH16_2"/>
    <property type="match status" value="1"/>
</dbReference>
<dbReference type="STRING" id="683960.A0A1E3PBH2"/>
<dbReference type="RefSeq" id="XP_019041444.1">
    <property type="nucleotide sequence ID" value="XM_019186115.1"/>
</dbReference>
<evidence type="ECO:0000256" key="13">
    <source>
        <dbReference type="ARBA" id="ARBA00038074"/>
    </source>
</evidence>
<feature type="compositionally biased region" description="Low complexity" evidence="16">
    <location>
        <begin position="347"/>
        <end position="378"/>
    </location>
</feature>
<dbReference type="SUPFAM" id="SSF49899">
    <property type="entry name" value="Concanavalin A-like lectins/glucanases"/>
    <property type="match status" value="1"/>
</dbReference>
<evidence type="ECO:0000256" key="4">
    <source>
        <dbReference type="ARBA" id="ARBA00022676"/>
    </source>
</evidence>
<dbReference type="FunFam" id="2.60.120.200:FF:000159">
    <property type="entry name" value="Glycosidase"/>
    <property type="match status" value="1"/>
</dbReference>
<dbReference type="InterPro" id="IPR017168">
    <property type="entry name" value="CHR-like"/>
</dbReference>
<keyword evidence="8 14" id="KW-0472">Membrane</keyword>